<feature type="coiled-coil region" evidence="1">
    <location>
        <begin position="2"/>
        <end position="64"/>
    </location>
</feature>
<gene>
    <name evidence="3" type="ORF">DRJ04_10035</name>
</gene>
<comment type="caution">
    <text evidence="3">The sequence shown here is derived from an EMBL/GenBank/DDBJ whole genome shotgun (WGS) entry which is preliminary data.</text>
</comment>
<dbReference type="Gene3D" id="2.40.50.100">
    <property type="match status" value="1"/>
</dbReference>
<feature type="non-terminal residue" evidence="3">
    <location>
        <position position="1"/>
    </location>
</feature>
<protein>
    <recommendedName>
        <fullName evidence="2">CusB-like beta-barrel domain-containing protein</fullName>
    </recommendedName>
</protein>
<feature type="domain" description="CusB-like beta-barrel" evidence="2">
    <location>
        <begin position="202"/>
        <end position="268"/>
    </location>
</feature>
<dbReference type="PANTHER" id="PTHR30469">
    <property type="entry name" value="MULTIDRUG RESISTANCE PROTEIN MDTA"/>
    <property type="match status" value="1"/>
</dbReference>
<dbReference type="PANTHER" id="PTHR30469:SF15">
    <property type="entry name" value="HLYD FAMILY OF SECRETION PROTEINS"/>
    <property type="match status" value="1"/>
</dbReference>
<dbReference type="GO" id="GO:1990281">
    <property type="term" value="C:efflux pump complex"/>
    <property type="evidence" value="ECO:0007669"/>
    <property type="project" value="TreeGrafter"/>
</dbReference>
<dbReference type="InterPro" id="IPR058792">
    <property type="entry name" value="Beta-barrel_RND_2"/>
</dbReference>
<dbReference type="GO" id="GO:0015562">
    <property type="term" value="F:efflux transmembrane transporter activity"/>
    <property type="evidence" value="ECO:0007669"/>
    <property type="project" value="TreeGrafter"/>
</dbReference>
<evidence type="ECO:0000256" key="1">
    <source>
        <dbReference type="SAM" id="Coils"/>
    </source>
</evidence>
<dbReference type="Proteomes" id="UP000280417">
    <property type="component" value="Unassembled WGS sequence"/>
</dbReference>
<dbReference type="AlphaFoldDB" id="A0A662D7V9"/>
<evidence type="ECO:0000313" key="4">
    <source>
        <dbReference type="Proteomes" id="UP000280417"/>
    </source>
</evidence>
<organism evidence="3 4">
    <name type="scientific">Aerophobetes bacterium</name>
    <dbReference type="NCBI Taxonomy" id="2030807"/>
    <lineage>
        <taxon>Bacteria</taxon>
        <taxon>Candidatus Aerophobota</taxon>
    </lineage>
</organism>
<evidence type="ECO:0000259" key="2">
    <source>
        <dbReference type="Pfam" id="PF25954"/>
    </source>
</evidence>
<dbReference type="Gene3D" id="1.10.287.470">
    <property type="entry name" value="Helix hairpin bin"/>
    <property type="match status" value="1"/>
</dbReference>
<sequence>DSESVEKQLLEAEQELETARLQYQEQRKALFRKILQIEKLKLQRENIKEELDMLESTLDKKRILHERGGITDEAFESLVFSIESKKRELGILDKEIEVQEFGFRDEDILQEGYMVPDDPEYKKELLVYINTKLQRKQIEFAKIRVTKAELAMERAKWLMSLRTIRAPISGIVTEIDGHPGEKIRQDQPITTIIDDSVLNARASFSEGYYSHFKTGMAVDVYINATSEKITGKIMGINPVVNPETRSIGIDCEVLNKKELLPGMSVRIVFPISRKIRDIVIPAESCLLDGVGNVFVLIVSDSERVFRKSIIVEKSNSFNMEVFSEGQADGGGLSSCNYVTVKEGLKDGDLILLKPLSNIADGTRIRYREAEQYGGT</sequence>
<keyword evidence="1" id="KW-0175">Coiled coil</keyword>
<accession>A0A662D7V9</accession>
<dbReference type="EMBL" id="QMQA01000376">
    <property type="protein sequence ID" value="RLE09283.1"/>
    <property type="molecule type" value="Genomic_DNA"/>
</dbReference>
<name>A0A662D7V9_UNCAE</name>
<dbReference type="Gene3D" id="2.40.30.170">
    <property type="match status" value="1"/>
</dbReference>
<reference evidence="3 4" key="1">
    <citation type="submission" date="2018-06" db="EMBL/GenBank/DDBJ databases">
        <title>Extensive metabolic versatility and redundancy in microbially diverse, dynamic hydrothermal sediments.</title>
        <authorList>
            <person name="Dombrowski N."/>
            <person name="Teske A."/>
            <person name="Baker B.J."/>
        </authorList>
    </citation>
    <scope>NUCLEOTIDE SEQUENCE [LARGE SCALE GENOMIC DNA]</scope>
    <source>
        <strain evidence="3">B3_G15</strain>
    </source>
</reference>
<dbReference type="Pfam" id="PF25954">
    <property type="entry name" value="Beta-barrel_RND_2"/>
    <property type="match status" value="1"/>
</dbReference>
<proteinExistence type="predicted"/>
<evidence type="ECO:0000313" key="3">
    <source>
        <dbReference type="EMBL" id="RLE09283.1"/>
    </source>
</evidence>
<dbReference type="SUPFAM" id="SSF111369">
    <property type="entry name" value="HlyD-like secretion proteins"/>
    <property type="match status" value="1"/>
</dbReference>
<dbReference type="Gene3D" id="2.40.420.20">
    <property type="match status" value="1"/>
</dbReference>